<proteinExistence type="predicted"/>
<evidence type="ECO:0000256" key="2">
    <source>
        <dbReference type="SAM" id="Phobius"/>
    </source>
</evidence>
<gene>
    <name evidence="3" type="ORF">ABFY20_09220</name>
</gene>
<evidence type="ECO:0000256" key="1">
    <source>
        <dbReference type="SAM" id="MobiDB-lite"/>
    </source>
</evidence>
<dbReference type="EMBL" id="CP162511">
    <property type="protein sequence ID" value="XDI07262.1"/>
    <property type="molecule type" value="Genomic_DNA"/>
</dbReference>
<sequence>MILGALLLLVVGSADLVRVARLGRAAATVVVLVLWGALAAVAVTGLGVPWWWAVVVAGFAAVWLATTSAKADVRRASGILPGIGVLVVVAVSLVSGPLLFEARGFLVDWHASAPPAVGAVPLETLVFALGALVFLIESSNIIVRAALRPAVEESDAADAALAVAAAEADGAPRQSAASEREASAPPRRHWWSRPTAPVAAPVPIPDLKGGRLIGPLERLLIVALTLAGALPIVAGVFAAKGIVRFPEISADGARGSKAEYFLVGSLVSWSLALALAGGIWISAQS</sequence>
<feature type="region of interest" description="Disordered" evidence="1">
    <location>
        <begin position="171"/>
        <end position="192"/>
    </location>
</feature>
<feature type="transmembrane region" description="Helical" evidence="2">
    <location>
        <begin position="49"/>
        <end position="66"/>
    </location>
</feature>
<accession>A0AB39BME0</accession>
<dbReference type="AlphaFoldDB" id="A0AB39BME0"/>
<reference evidence="3" key="1">
    <citation type="submission" date="2024-05" db="EMBL/GenBank/DDBJ databases">
        <title>Herbiconiux sp. A18JL235.</title>
        <authorList>
            <person name="Zhang G."/>
        </authorList>
    </citation>
    <scope>NUCLEOTIDE SEQUENCE</scope>
    <source>
        <strain evidence="3">A18JL235</strain>
    </source>
</reference>
<feature type="transmembrane region" description="Helical" evidence="2">
    <location>
        <begin position="219"/>
        <end position="240"/>
    </location>
</feature>
<feature type="transmembrane region" description="Helical" evidence="2">
    <location>
        <begin position="112"/>
        <end position="136"/>
    </location>
</feature>
<protein>
    <submittedName>
        <fullName evidence="3">Uncharacterized protein</fullName>
    </submittedName>
</protein>
<dbReference type="RefSeq" id="WP_368499638.1">
    <property type="nucleotide sequence ID" value="NZ_CP162511.1"/>
</dbReference>
<feature type="transmembrane region" description="Helical" evidence="2">
    <location>
        <begin position="260"/>
        <end position="281"/>
    </location>
</feature>
<evidence type="ECO:0000313" key="3">
    <source>
        <dbReference type="EMBL" id="XDI07262.1"/>
    </source>
</evidence>
<feature type="transmembrane region" description="Helical" evidence="2">
    <location>
        <begin position="78"/>
        <end position="100"/>
    </location>
</feature>
<organism evidence="3">
    <name type="scientific">Herbiconiux sp. A18JL235</name>
    <dbReference type="NCBI Taxonomy" id="3152363"/>
    <lineage>
        <taxon>Bacteria</taxon>
        <taxon>Bacillati</taxon>
        <taxon>Actinomycetota</taxon>
        <taxon>Actinomycetes</taxon>
        <taxon>Micrococcales</taxon>
        <taxon>Microbacteriaceae</taxon>
        <taxon>Herbiconiux</taxon>
    </lineage>
</organism>
<keyword evidence="2" id="KW-1133">Transmembrane helix</keyword>
<name>A0AB39BME0_9MICO</name>
<keyword evidence="2" id="KW-0812">Transmembrane</keyword>
<keyword evidence="2" id="KW-0472">Membrane</keyword>